<dbReference type="PANTHER" id="PTHR44227">
    <property type="match status" value="1"/>
</dbReference>
<feature type="transmembrane region" description="Helical" evidence="4">
    <location>
        <begin position="412"/>
        <end position="428"/>
    </location>
</feature>
<dbReference type="EMBL" id="MGDB01000118">
    <property type="protein sequence ID" value="OGL39457.1"/>
    <property type="molecule type" value="Genomic_DNA"/>
</dbReference>
<dbReference type="SUPFAM" id="SSF48452">
    <property type="entry name" value="TPR-like"/>
    <property type="match status" value="1"/>
</dbReference>
<feature type="repeat" description="TPR" evidence="3">
    <location>
        <begin position="554"/>
        <end position="587"/>
    </location>
</feature>
<feature type="repeat" description="TPR" evidence="3">
    <location>
        <begin position="588"/>
        <end position="621"/>
    </location>
</feature>
<comment type="caution">
    <text evidence="5">The sequence shown here is derived from an EMBL/GenBank/DDBJ whole genome shotgun (WGS) entry which is preliminary data.</text>
</comment>
<feature type="transmembrane region" description="Helical" evidence="4">
    <location>
        <begin position="269"/>
        <end position="288"/>
    </location>
</feature>
<feature type="transmembrane region" description="Helical" evidence="4">
    <location>
        <begin position="237"/>
        <end position="257"/>
    </location>
</feature>
<evidence type="ECO:0000256" key="4">
    <source>
        <dbReference type="SAM" id="Phobius"/>
    </source>
</evidence>
<dbReference type="SMART" id="SM00671">
    <property type="entry name" value="SEL1"/>
    <property type="match status" value="5"/>
</dbReference>
<gene>
    <name evidence="5" type="ORF">A2042_02165</name>
</gene>
<evidence type="ECO:0000313" key="6">
    <source>
        <dbReference type="Proteomes" id="UP000178526"/>
    </source>
</evidence>
<feature type="repeat" description="TPR" evidence="3">
    <location>
        <begin position="451"/>
        <end position="484"/>
    </location>
</feature>
<dbReference type="InterPro" id="IPR019734">
    <property type="entry name" value="TPR_rpt"/>
</dbReference>
<evidence type="ECO:0000313" key="5">
    <source>
        <dbReference type="EMBL" id="OGL39457.1"/>
    </source>
</evidence>
<dbReference type="InterPro" id="IPR052346">
    <property type="entry name" value="O-mannosyl-transferase_TMTC"/>
</dbReference>
<feature type="transmembrane region" description="Helical" evidence="4">
    <location>
        <begin position="148"/>
        <end position="167"/>
    </location>
</feature>
<name>A0A1F7REP5_9BACT</name>
<dbReference type="Pfam" id="PF13181">
    <property type="entry name" value="TPR_8"/>
    <property type="match status" value="1"/>
</dbReference>
<keyword evidence="4" id="KW-0812">Transmembrane</keyword>
<dbReference type="InterPro" id="IPR011990">
    <property type="entry name" value="TPR-like_helical_dom_sf"/>
</dbReference>
<dbReference type="Gene3D" id="1.25.40.10">
    <property type="entry name" value="Tetratricopeptide repeat domain"/>
    <property type="match status" value="4"/>
</dbReference>
<accession>A0A1F7REP5</accession>
<feature type="repeat" description="TPR" evidence="3">
    <location>
        <begin position="622"/>
        <end position="655"/>
    </location>
</feature>
<feature type="repeat" description="TPR" evidence="3">
    <location>
        <begin position="690"/>
        <end position="723"/>
    </location>
</feature>
<dbReference type="PROSITE" id="PS50293">
    <property type="entry name" value="TPR_REGION"/>
    <property type="match status" value="5"/>
</dbReference>
<feature type="transmembrane region" description="Helical" evidence="4">
    <location>
        <begin position="179"/>
        <end position="204"/>
    </location>
</feature>
<feature type="repeat" description="TPR" evidence="3">
    <location>
        <begin position="656"/>
        <end position="689"/>
    </location>
</feature>
<feature type="transmembrane region" description="Helical" evidence="4">
    <location>
        <begin position="81"/>
        <end position="104"/>
    </location>
</feature>
<keyword evidence="4" id="KW-0472">Membrane</keyword>
<keyword evidence="2 3" id="KW-0802">TPR repeat</keyword>
<feature type="transmembrane region" description="Helical" evidence="4">
    <location>
        <begin position="116"/>
        <end position="136"/>
    </location>
</feature>
<dbReference type="SMART" id="SM00028">
    <property type="entry name" value="TPR"/>
    <property type="match status" value="7"/>
</dbReference>
<dbReference type="PROSITE" id="PS50005">
    <property type="entry name" value="TPR"/>
    <property type="match status" value="7"/>
</dbReference>
<proteinExistence type="predicted"/>
<organism evidence="5 6">
    <name type="scientific">Candidatus Schekmanbacteria bacterium GWA2_38_11</name>
    <dbReference type="NCBI Taxonomy" id="1817876"/>
    <lineage>
        <taxon>Bacteria</taxon>
        <taxon>Candidatus Schekmaniibacteriota</taxon>
    </lineage>
</organism>
<evidence type="ECO:0000256" key="1">
    <source>
        <dbReference type="ARBA" id="ARBA00022737"/>
    </source>
</evidence>
<dbReference type="AlphaFoldDB" id="A0A1F7REP5"/>
<dbReference type="InterPro" id="IPR006597">
    <property type="entry name" value="Sel1-like"/>
</dbReference>
<feature type="transmembrane region" description="Helical" evidence="4">
    <location>
        <begin position="362"/>
        <end position="381"/>
    </location>
</feature>
<evidence type="ECO:0000256" key="2">
    <source>
        <dbReference type="ARBA" id="ARBA00022803"/>
    </source>
</evidence>
<feature type="transmembrane region" description="Helical" evidence="4">
    <location>
        <begin position="308"/>
        <end position="325"/>
    </location>
</feature>
<dbReference type="Pfam" id="PF13432">
    <property type="entry name" value="TPR_16"/>
    <property type="match status" value="1"/>
</dbReference>
<dbReference type="Proteomes" id="UP000178526">
    <property type="component" value="Unassembled WGS sequence"/>
</dbReference>
<protein>
    <submittedName>
        <fullName evidence="5">Uncharacterized protein</fullName>
    </submittedName>
</protein>
<dbReference type="Pfam" id="PF13414">
    <property type="entry name" value="TPR_11"/>
    <property type="match status" value="2"/>
</dbReference>
<feature type="repeat" description="TPR" evidence="3">
    <location>
        <begin position="520"/>
        <end position="553"/>
    </location>
</feature>
<sequence length="737" mass="84804">MEKPVFRLHFLAFLLIAALTVIIYSNSFYVPFHYDDYVVITENPNIKNIKNISDVFLDNPSRPLSTLSFALNYYFNSLNPFGYHVVNLIFHIANGWLIFVLLFFIFNNSFNGQRAVLLTPFQIALFTSLIFCSHPIQTESVTYISSRIGVMCTNFYLLSIIFFLKFLKSNKLRGFFYSISLISFLVALGFKEIAATLPVILMLFERFFLSSKSKKPGFPTKDGNKAFNLINFLKAKWYYLPFLFFIAVVLIMRYLFFGAMGHPKFHRNLYYHFLTQSHVIVDYIRLLFLPVNLTVDHGFSLYPTLFKLSTILCVSAVFLILIFSIKNIRKASMFSFSILLFFITLSPTSLIPLEDSMSERWLYLPLIGFCLLLVFICQFLCKTFIPQADINDDENPTSSPFFKRGLNKFPPVYFLSIIILLFSADTFLRNNVWKSEYTLWNDALAKTRNKARPYLALGCIYIRDGNYLKGIDYFEKSIRLYPTSEGYNNLAFALSNLKITNESNIIKILEEAIRLKPKDYKAYLNLGDLYFNKGDYSEAFKNYEKALEVNPKFGAAHWKIGLIYEKRGQTREALERYKKAVSFDPLDIEALYSLGTLYQNTGEYDNAIQTLKKVTELAPNHADVLYNLGLSYFNTGRYDKAAKAFQDSIKADPKKADVHNSLGVAFQSLGLINDAIVEYKRALQIDPKYAEAYGNLGIIYKLRGDKGNAIVMFEEALKYDPSNKLTQENLKALIGKK</sequence>
<keyword evidence="4" id="KW-1133">Transmembrane helix</keyword>
<feature type="transmembrane region" description="Helical" evidence="4">
    <location>
        <begin position="12"/>
        <end position="32"/>
    </location>
</feature>
<evidence type="ECO:0000256" key="3">
    <source>
        <dbReference type="PROSITE-ProRule" id="PRU00339"/>
    </source>
</evidence>
<dbReference type="PANTHER" id="PTHR44227:SF3">
    <property type="entry name" value="PROTEIN O-MANNOSYL-TRANSFERASE TMTC4"/>
    <property type="match status" value="1"/>
</dbReference>
<keyword evidence="1" id="KW-0677">Repeat</keyword>
<feature type="transmembrane region" description="Helical" evidence="4">
    <location>
        <begin position="332"/>
        <end position="350"/>
    </location>
</feature>
<reference evidence="5 6" key="1">
    <citation type="journal article" date="2016" name="Nat. Commun.">
        <title>Thousands of microbial genomes shed light on interconnected biogeochemical processes in an aquifer system.</title>
        <authorList>
            <person name="Anantharaman K."/>
            <person name="Brown C.T."/>
            <person name="Hug L.A."/>
            <person name="Sharon I."/>
            <person name="Castelle C.J."/>
            <person name="Probst A.J."/>
            <person name="Thomas B.C."/>
            <person name="Singh A."/>
            <person name="Wilkins M.J."/>
            <person name="Karaoz U."/>
            <person name="Brodie E.L."/>
            <person name="Williams K.H."/>
            <person name="Hubbard S.S."/>
            <person name="Banfield J.F."/>
        </authorList>
    </citation>
    <scope>NUCLEOTIDE SEQUENCE [LARGE SCALE GENOMIC DNA]</scope>
</reference>